<evidence type="ECO:0000313" key="1">
    <source>
        <dbReference type="EMBL" id="KAK3108097.1"/>
    </source>
</evidence>
<evidence type="ECO:0000313" key="2">
    <source>
        <dbReference type="Proteomes" id="UP001186944"/>
    </source>
</evidence>
<dbReference type="PANTHER" id="PTHR46060:SF1">
    <property type="entry name" value="MARINER MOS1 TRANSPOSASE-LIKE PROTEIN"/>
    <property type="match status" value="1"/>
</dbReference>
<dbReference type="InterPro" id="IPR009057">
    <property type="entry name" value="Homeodomain-like_sf"/>
</dbReference>
<dbReference type="Proteomes" id="UP001186944">
    <property type="component" value="Unassembled WGS sequence"/>
</dbReference>
<organism evidence="1 2">
    <name type="scientific">Pinctada imbricata</name>
    <name type="common">Atlantic pearl-oyster</name>
    <name type="synonym">Pinctada martensii</name>
    <dbReference type="NCBI Taxonomy" id="66713"/>
    <lineage>
        <taxon>Eukaryota</taxon>
        <taxon>Metazoa</taxon>
        <taxon>Spiralia</taxon>
        <taxon>Lophotrochozoa</taxon>
        <taxon>Mollusca</taxon>
        <taxon>Bivalvia</taxon>
        <taxon>Autobranchia</taxon>
        <taxon>Pteriomorphia</taxon>
        <taxon>Pterioida</taxon>
        <taxon>Pterioidea</taxon>
        <taxon>Pteriidae</taxon>
        <taxon>Pinctada</taxon>
    </lineage>
</organism>
<accession>A0AA88YMR5</accession>
<evidence type="ECO:0008006" key="3">
    <source>
        <dbReference type="Google" id="ProtNLM"/>
    </source>
</evidence>
<dbReference type="EMBL" id="VSWD01000001">
    <property type="protein sequence ID" value="KAK3108097.1"/>
    <property type="molecule type" value="Genomic_DNA"/>
</dbReference>
<dbReference type="AlphaFoldDB" id="A0AA88YMR5"/>
<gene>
    <name evidence="1" type="ORF">FSP39_001103</name>
</gene>
<dbReference type="Pfam" id="PF13551">
    <property type="entry name" value="HTH_29"/>
    <property type="match status" value="1"/>
</dbReference>
<sequence>MAGDAHNVSRALVYKWHKRFREGREAIQDDERSGRPREIDDNVTQSIRDAITGDGRVTILDIAEIVD</sequence>
<dbReference type="PANTHER" id="PTHR46060">
    <property type="entry name" value="MARINER MOS1 TRANSPOSASE-LIKE PROTEIN"/>
    <property type="match status" value="1"/>
</dbReference>
<proteinExistence type="predicted"/>
<protein>
    <recommendedName>
        <fullName evidence="3">Transposase</fullName>
    </recommendedName>
</protein>
<dbReference type="SUPFAM" id="SSF46689">
    <property type="entry name" value="Homeodomain-like"/>
    <property type="match status" value="1"/>
</dbReference>
<reference evidence="1" key="1">
    <citation type="submission" date="2019-08" db="EMBL/GenBank/DDBJ databases">
        <title>The improved chromosome-level genome for the pearl oyster Pinctada fucata martensii using PacBio sequencing and Hi-C.</title>
        <authorList>
            <person name="Zheng Z."/>
        </authorList>
    </citation>
    <scope>NUCLEOTIDE SEQUENCE</scope>
    <source>
        <strain evidence="1">ZZ-2019</strain>
        <tissue evidence="1">Adductor muscle</tissue>
    </source>
</reference>
<comment type="caution">
    <text evidence="1">The sequence shown here is derived from an EMBL/GenBank/DDBJ whole genome shotgun (WGS) entry which is preliminary data.</text>
</comment>
<keyword evidence="2" id="KW-1185">Reference proteome</keyword>
<name>A0AA88YMR5_PINIB</name>
<dbReference type="InterPro" id="IPR052709">
    <property type="entry name" value="Transposase-MT_Hybrid"/>
</dbReference>